<keyword evidence="3 4" id="KW-0687">Ribonucleoprotein</keyword>
<name>A0A0M3I7E3_ASCLU</name>
<evidence type="ECO:0000313" key="6">
    <source>
        <dbReference type="WBParaSite" id="ALUE_0001309601-mRNA-1"/>
    </source>
</evidence>
<evidence type="ECO:0000256" key="4">
    <source>
        <dbReference type="RuleBase" id="RU364026"/>
    </source>
</evidence>
<proteinExistence type="inferred from homology"/>
<dbReference type="Gene3D" id="6.10.140.1730">
    <property type="match status" value="1"/>
</dbReference>
<dbReference type="AlphaFoldDB" id="A0A0M3I7E3"/>
<dbReference type="Proteomes" id="UP000036681">
    <property type="component" value="Unplaced"/>
</dbReference>
<dbReference type="PANTHER" id="PTHR12884:SF0">
    <property type="entry name" value="60S RIBOSOMAL PROTEIN L29"/>
    <property type="match status" value="1"/>
</dbReference>
<keyword evidence="5" id="KW-1185">Reference proteome</keyword>
<dbReference type="GO" id="GO:0002181">
    <property type="term" value="P:cytoplasmic translation"/>
    <property type="evidence" value="ECO:0007669"/>
    <property type="project" value="TreeGrafter"/>
</dbReference>
<sequence length="164" mass="19178">MATETAEIKEKTSEQFIKLAKGRWREGWLGTPRKSTSAAPIQLNCCMTARLGILGRPVKKIAPFYQMFLRCFHPQLYGVNASVQTTVALRILPRLDDQQPQESTRIRVKLLFADRKNHRNGIKRPKKHRFMSMKGVDKKFLRNLRFAKKHNKRHHQQKRDESNA</sequence>
<dbReference type="GO" id="GO:0022625">
    <property type="term" value="C:cytosolic large ribosomal subunit"/>
    <property type="evidence" value="ECO:0007669"/>
    <property type="project" value="TreeGrafter"/>
</dbReference>
<accession>A0A0M3I7E3</accession>
<dbReference type="WBParaSite" id="ALUE_0001309601-mRNA-1">
    <property type="protein sequence ID" value="ALUE_0001309601-mRNA-1"/>
    <property type="gene ID" value="ALUE_0001309601"/>
</dbReference>
<dbReference type="PANTHER" id="PTHR12884">
    <property type="entry name" value="60S RIBOSOMAL PROTEIN L29"/>
    <property type="match status" value="1"/>
</dbReference>
<evidence type="ECO:0000256" key="3">
    <source>
        <dbReference type="ARBA" id="ARBA00023274"/>
    </source>
</evidence>
<evidence type="ECO:0000256" key="1">
    <source>
        <dbReference type="ARBA" id="ARBA00010247"/>
    </source>
</evidence>
<reference evidence="6" key="1">
    <citation type="submission" date="2017-02" db="UniProtKB">
        <authorList>
            <consortium name="WormBaseParasite"/>
        </authorList>
    </citation>
    <scope>IDENTIFICATION</scope>
</reference>
<comment type="similarity">
    <text evidence="1 4">Belongs to the eukaryotic ribosomal protein eL29 family.</text>
</comment>
<protein>
    <recommendedName>
        <fullName evidence="4">60S ribosomal protein L29</fullName>
    </recommendedName>
</protein>
<dbReference type="Pfam" id="PF01779">
    <property type="entry name" value="Ribosomal_L29e"/>
    <property type="match status" value="1"/>
</dbReference>
<dbReference type="InterPro" id="IPR002673">
    <property type="entry name" value="Ribosomal_eL29"/>
</dbReference>
<organism evidence="5 6">
    <name type="scientific">Ascaris lumbricoides</name>
    <name type="common">Giant roundworm</name>
    <dbReference type="NCBI Taxonomy" id="6252"/>
    <lineage>
        <taxon>Eukaryota</taxon>
        <taxon>Metazoa</taxon>
        <taxon>Ecdysozoa</taxon>
        <taxon>Nematoda</taxon>
        <taxon>Chromadorea</taxon>
        <taxon>Rhabditida</taxon>
        <taxon>Spirurina</taxon>
        <taxon>Ascaridomorpha</taxon>
        <taxon>Ascaridoidea</taxon>
        <taxon>Ascarididae</taxon>
        <taxon>Ascaris</taxon>
    </lineage>
</organism>
<keyword evidence="2 4" id="KW-0689">Ribosomal protein</keyword>
<dbReference type="GO" id="GO:0003735">
    <property type="term" value="F:structural constituent of ribosome"/>
    <property type="evidence" value="ECO:0007669"/>
    <property type="project" value="UniProtKB-UniRule"/>
</dbReference>
<evidence type="ECO:0000313" key="5">
    <source>
        <dbReference type="Proteomes" id="UP000036681"/>
    </source>
</evidence>
<evidence type="ECO:0000256" key="2">
    <source>
        <dbReference type="ARBA" id="ARBA00022980"/>
    </source>
</evidence>